<proteinExistence type="predicted"/>
<organism evidence="2 3">
    <name type="scientific">Podospora didyma</name>
    <dbReference type="NCBI Taxonomy" id="330526"/>
    <lineage>
        <taxon>Eukaryota</taxon>
        <taxon>Fungi</taxon>
        <taxon>Dikarya</taxon>
        <taxon>Ascomycota</taxon>
        <taxon>Pezizomycotina</taxon>
        <taxon>Sordariomycetes</taxon>
        <taxon>Sordariomycetidae</taxon>
        <taxon>Sordariales</taxon>
        <taxon>Podosporaceae</taxon>
        <taxon>Podospora</taxon>
    </lineage>
</organism>
<evidence type="ECO:0000313" key="3">
    <source>
        <dbReference type="Proteomes" id="UP001285441"/>
    </source>
</evidence>
<keyword evidence="3" id="KW-1185">Reference proteome</keyword>
<reference evidence="2" key="1">
    <citation type="journal article" date="2023" name="Mol. Phylogenet. Evol.">
        <title>Genome-scale phylogeny and comparative genomics of the fungal order Sordariales.</title>
        <authorList>
            <person name="Hensen N."/>
            <person name="Bonometti L."/>
            <person name="Westerberg I."/>
            <person name="Brannstrom I.O."/>
            <person name="Guillou S."/>
            <person name="Cros-Aarteil S."/>
            <person name="Calhoun S."/>
            <person name="Haridas S."/>
            <person name="Kuo A."/>
            <person name="Mondo S."/>
            <person name="Pangilinan J."/>
            <person name="Riley R."/>
            <person name="LaButti K."/>
            <person name="Andreopoulos B."/>
            <person name="Lipzen A."/>
            <person name="Chen C."/>
            <person name="Yan M."/>
            <person name="Daum C."/>
            <person name="Ng V."/>
            <person name="Clum A."/>
            <person name="Steindorff A."/>
            <person name="Ohm R.A."/>
            <person name="Martin F."/>
            <person name="Silar P."/>
            <person name="Natvig D.O."/>
            <person name="Lalanne C."/>
            <person name="Gautier V."/>
            <person name="Ament-Velasquez S.L."/>
            <person name="Kruys A."/>
            <person name="Hutchinson M.I."/>
            <person name="Powell A.J."/>
            <person name="Barry K."/>
            <person name="Miller A.N."/>
            <person name="Grigoriev I.V."/>
            <person name="Debuchy R."/>
            <person name="Gladieux P."/>
            <person name="Hiltunen Thoren M."/>
            <person name="Johannesson H."/>
        </authorList>
    </citation>
    <scope>NUCLEOTIDE SEQUENCE</scope>
    <source>
        <strain evidence="2">CBS 232.78</strain>
    </source>
</reference>
<evidence type="ECO:0000256" key="1">
    <source>
        <dbReference type="SAM" id="MobiDB-lite"/>
    </source>
</evidence>
<comment type="caution">
    <text evidence="2">The sequence shown here is derived from an EMBL/GenBank/DDBJ whole genome shotgun (WGS) entry which is preliminary data.</text>
</comment>
<dbReference type="Proteomes" id="UP001285441">
    <property type="component" value="Unassembled WGS sequence"/>
</dbReference>
<sequence length="404" mass="46710">MGGKKEGKGGYAASLSPLLWVSHEARRAALSFYRVHLPFSQQQQQRGQPKEQVQLFFLNSEYDVVYVRTHESWNRSVDGIAPKLVDFSHDVKPYDHKDEGVGHLALDEWFLKEVVDGVRVACPPTPSLTPAILHPVAAASFADILGRKLRSLLSVFGFRYQLRGMGEFPAHKWYYYFAQTFPLARRGHPTGSFHWLQADTRPGLKFDLRQVPLWMDPRRYAECWEKLQRIRRGRRMGWFAVQVLYLPYRALGAHRAESRIQGIRIPTPEDDDEVDGAEEEQQQQLEEGPREELARHLRAEEIQWLRAHQYYTGLFGGGNLMPKHGFKGNAKMFEFMEKLPCTAVGMWHFHPMRSTRVLTTSGTVSTCPAPNLLVSFCLTFDEKRRRREGSGEYELEHMEPRRLL</sequence>
<dbReference type="AlphaFoldDB" id="A0AAE0NQ70"/>
<feature type="compositionally biased region" description="Acidic residues" evidence="1">
    <location>
        <begin position="268"/>
        <end position="281"/>
    </location>
</feature>
<name>A0AAE0NQ70_9PEZI</name>
<dbReference type="EMBL" id="JAULSW010000004">
    <property type="protein sequence ID" value="KAK3385683.1"/>
    <property type="molecule type" value="Genomic_DNA"/>
</dbReference>
<gene>
    <name evidence="2" type="ORF">B0H63DRAFT_523007</name>
</gene>
<evidence type="ECO:0000313" key="2">
    <source>
        <dbReference type="EMBL" id="KAK3385683.1"/>
    </source>
</evidence>
<accession>A0AAE0NQ70</accession>
<protein>
    <submittedName>
        <fullName evidence="2">Uncharacterized protein</fullName>
    </submittedName>
</protein>
<feature type="region of interest" description="Disordered" evidence="1">
    <location>
        <begin position="262"/>
        <end position="291"/>
    </location>
</feature>
<reference evidence="2" key="2">
    <citation type="submission" date="2023-06" db="EMBL/GenBank/DDBJ databases">
        <authorList>
            <consortium name="Lawrence Berkeley National Laboratory"/>
            <person name="Haridas S."/>
            <person name="Hensen N."/>
            <person name="Bonometti L."/>
            <person name="Westerberg I."/>
            <person name="Brannstrom I.O."/>
            <person name="Guillou S."/>
            <person name="Cros-Aarteil S."/>
            <person name="Calhoun S."/>
            <person name="Kuo A."/>
            <person name="Mondo S."/>
            <person name="Pangilinan J."/>
            <person name="Riley R."/>
            <person name="LaButti K."/>
            <person name="Andreopoulos B."/>
            <person name="Lipzen A."/>
            <person name="Chen C."/>
            <person name="Yanf M."/>
            <person name="Daum C."/>
            <person name="Ng V."/>
            <person name="Clum A."/>
            <person name="Steindorff A."/>
            <person name="Ohm R."/>
            <person name="Martin F."/>
            <person name="Silar P."/>
            <person name="Natvig D."/>
            <person name="Lalanne C."/>
            <person name="Gautier V."/>
            <person name="Ament-velasquez S.L."/>
            <person name="Kruys A."/>
            <person name="Hutchinson M.I."/>
            <person name="Powell A.J."/>
            <person name="Barry K."/>
            <person name="Miller A.N."/>
            <person name="Grigoriev I.V."/>
            <person name="Debuchy R."/>
            <person name="Gladieux P."/>
            <person name="Thoren M.H."/>
            <person name="Johannesson H."/>
        </authorList>
    </citation>
    <scope>NUCLEOTIDE SEQUENCE</scope>
    <source>
        <strain evidence="2">CBS 232.78</strain>
    </source>
</reference>